<feature type="compositionally biased region" description="Basic and acidic residues" evidence="1">
    <location>
        <begin position="133"/>
        <end position="147"/>
    </location>
</feature>
<feature type="compositionally biased region" description="Polar residues" evidence="1">
    <location>
        <begin position="24"/>
        <end position="38"/>
    </location>
</feature>
<feature type="compositionally biased region" description="Low complexity" evidence="1">
    <location>
        <begin position="187"/>
        <end position="211"/>
    </location>
</feature>
<feature type="compositionally biased region" description="Basic and acidic residues" evidence="1">
    <location>
        <begin position="331"/>
        <end position="340"/>
    </location>
</feature>
<evidence type="ECO:0000313" key="2">
    <source>
        <dbReference type="EMBL" id="KAJ3098730.1"/>
    </source>
</evidence>
<feature type="compositionally biased region" description="Pro residues" evidence="1">
    <location>
        <begin position="346"/>
        <end position="355"/>
    </location>
</feature>
<feature type="region of interest" description="Disordered" evidence="1">
    <location>
        <begin position="1"/>
        <end position="97"/>
    </location>
</feature>
<feature type="compositionally biased region" description="Low complexity" evidence="1">
    <location>
        <begin position="86"/>
        <end position="95"/>
    </location>
</feature>
<evidence type="ECO:0000256" key="1">
    <source>
        <dbReference type="SAM" id="MobiDB-lite"/>
    </source>
</evidence>
<evidence type="ECO:0000313" key="3">
    <source>
        <dbReference type="Proteomes" id="UP001211907"/>
    </source>
</evidence>
<dbReference type="Proteomes" id="UP001211907">
    <property type="component" value="Unassembled WGS sequence"/>
</dbReference>
<protein>
    <submittedName>
        <fullName evidence="2">Uncharacterized protein</fullName>
    </submittedName>
</protein>
<feature type="compositionally biased region" description="Low complexity" evidence="1">
    <location>
        <begin position="46"/>
        <end position="66"/>
    </location>
</feature>
<feature type="compositionally biased region" description="Low complexity" evidence="1">
    <location>
        <begin position="149"/>
        <end position="158"/>
    </location>
</feature>
<name>A0AAD5XC64_9FUNG</name>
<feature type="region of interest" description="Disordered" evidence="1">
    <location>
        <begin position="112"/>
        <end position="211"/>
    </location>
</feature>
<feature type="region of interest" description="Disordered" evidence="1">
    <location>
        <begin position="232"/>
        <end position="296"/>
    </location>
</feature>
<proteinExistence type="predicted"/>
<feature type="region of interest" description="Disordered" evidence="1">
    <location>
        <begin position="401"/>
        <end position="421"/>
    </location>
</feature>
<feature type="compositionally biased region" description="Low complexity" evidence="1">
    <location>
        <begin position="234"/>
        <end position="259"/>
    </location>
</feature>
<feature type="compositionally biased region" description="Low complexity" evidence="1">
    <location>
        <begin position="1"/>
        <end position="17"/>
    </location>
</feature>
<dbReference type="AlphaFoldDB" id="A0AAD5XC64"/>
<sequence>MQKTASSSSISTSQSQQRLRRPSATNSVATHSESNDANSNREIRRISSISTGASLLSSSNSITTRLPKTHKKHDEKSTKNRALQPSNNNNNNSSSKLDLNLRKSALEASIESLRSSTEATTSTLSSLPSSSELSDRVAPRLSKEKYSRSRATSSSVSTIQNRILSSAHARPSDATTVTTQKSDESLNRLSSAGSSSSSNDTNINNSNSSAARNNRISSTISVDSIQRSEISVELTASSSQRGSSSDTGSSSSDSENSLNSRHDRRKSKSRDRHSRRSDSTSSSIDPMTPLIIAASGKKIRPGIKKLRIDTNLLTSRKQKSRNSDDGGGGEKNNDLSRWEQRNYGLPPLPKSPIPKSPGQSLVIAETDLLTPTATTTSTARARKKSQSATAIGVENKTHTPEIVVGNDNNNDDDEADETEEEHERLRALLSSSAALAGRRKKRKSTIAKMGTDSADIVVVAGTAVGVANEDGGGVSGGGGGGGIYAQAAETYAAPVFEAGEPDILFVDDGTRFRHLRRSKIGDEKTEQEELHSFDEQLHRLCSAINTTSSHFLQTGHGIYAGLCLLSVALFPTTVPLVTPTASSYENVSAFIEFYSPVSTPTSRLFSVVGTLAVVGAFDGGMENSSEGVDRLGKWWRAGNRVSSIGACVSYICSIAMVPVDDRLYESQMGIYGGAYGTKNWFVNETTTASFGTAAALPFTETITAAYDLTQQNTTFGLFYPTAGADITFWQNMNCARGIFGVASWMFCCLARMMREKKRKRFGGGGAVEHHWGAGRGETVTQNRAKELSKAAVPIAVERDSFAMEVPE</sequence>
<gene>
    <name evidence="2" type="ORF">HK100_005030</name>
</gene>
<comment type="caution">
    <text evidence="2">The sequence shown here is derived from an EMBL/GenBank/DDBJ whole genome shotgun (WGS) entry which is preliminary data.</text>
</comment>
<reference evidence="2" key="1">
    <citation type="submission" date="2020-05" db="EMBL/GenBank/DDBJ databases">
        <title>Phylogenomic resolution of chytrid fungi.</title>
        <authorList>
            <person name="Stajich J.E."/>
            <person name="Amses K."/>
            <person name="Simmons R."/>
            <person name="Seto K."/>
            <person name="Myers J."/>
            <person name="Bonds A."/>
            <person name="Quandt C.A."/>
            <person name="Barry K."/>
            <person name="Liu P."/>
            <person name="Grigoriev I."/>
            <person name="Longcore J.E."/>
            <person name="James T.Y."/>
        </authorList>
    </citation>
    <scope>NUCLEOTIDE SEQUENCE</scope>
    <source>
        <strain evidence="2">JEL0513</strain>
    </source>
</reference>
<feature type="compositionally biased region" description="Low complexity" evidence="1">
    <location>
        <begin position="112"/>
        <end position="132"/>
    </location>
</feature>
<feature type="region of interest" description="Disordered" evidence="1">
    <location>
        <begin position="310"/>
        <end position="358"/>
    </location>
</feature>
<feature type="compositionally biased region" description="Acidic residues" evidence="1">
    <location>
        <begin position="409"/>
        <end position="420"/>
    </location>
</feature>
<accession>A0AAD5XC64</accession>
<keyword evidence="3" id="KW-1185">Reference proteome</keyword>
<dbReference type="EMBL" id="JADGJH010002396">
    <property type="protein sequence ID" value="KAJ3098730.1"/>
    <property type="molecule type" value="Genomic_DNA"/>
</dbReference>
<organism evidence="2 3">
    <name type="scientific">Physocladia obscura</name>
    <dbReference type="NCBI Taxonomy" id="109957"/>
    <lineage>
        <taxon>Eukaryota</taxon>
        <taxon>Fungi</taxon>
        <taxon>Fungi incertae sedis</taxon>
        <taxon>Chytridiomycota</taxon>
        <taxon>Chytridiomycota incertae sedis</taxon>
        <taxon>Chytridiomycetes</taxon>
        <taxon>Chytridiales</taxon>
        <taxon>Chytriomycetaceae</taxon>
        <taxon>Physocladia</taxon>
    </lineage>
</organism>
<feature type="compositionally biased region" description="Basic residues" evidence="1">
    <location>
        <begin position="262"/>
        <end position="275"/>
    </location>
</feature>